<evidence type="ECO:0000313" key="2">
    <source>
        <dbReference type="Proteomes" id="UP001070176"/>
    </source>
</evidence>
<comment type="caution">
    <text evidence="1">The sequence shown here is derived from an EMBL/GenBank/DDBJ whole genome shotgun (WGS) entry which is preliminary data.</text>
</comment>
<proteinExistence type="predicted"/>
<protein>
    <submittedName>
        <fullName evidence="1">Uncharacterized protein</fullName>
    </submittedName>
</protein>
<accession>A0ABT3Y9G8</accession>
<sequence length="75" mass="8903">MVYNYGKGGFPIMEVKINFNQKKSNLPLWVMFQMGNVSELLVSYMNAVYQRNQIKTNQKTSNQNGYSFYFYRLKV</sequence>
<dbReference type="RefSeq" id="WP_267283137.1">
    <property type="nucleotide sequence ID" value="NZ_JAOVZV010000039.1"/>
</dbReference>
<gene>
    <name evidence="1" type="ORF">OEA66_20390</name>
</gene>
<evidence type="ECO:0000313" key="1">
    <source>
        <dbReference type="EMBL" id="MCX8534709.1"/>
    </source>
</evidence>
<reference evidence="1" key="1">
    <citation type="submission" date="2022-10" db="EMBL/GenBank/DDBJ databases">
        <title>Chryseobacterium sp. nov., a novel bacterial species.</title>
        <authorList>
            <person name="Cao Y."/>
        </authorList>
    </citation>
    <scope>NUCLEOTIDE SEQUENCE</scope>
    <source>
        <strain evidence="1">KC 927</strain>
    </source>
</reference>
<organism evidence="1 2">
    <name type="scientific">Chryseobacterium luquanense</name>
    <dbReference type="NCBI Taxonomy" id="2983766"/>
    <lineage>
        <taxon>Bacteria</taxon>
        <taxon>Pseudomonadati</taxon>
        <taxon>Bacteroidota</taxon>
        <taxon>Flavobacteriia</taxon>
        <taxon>Flavobacteriales</taxon>
        <taxon>Weeksellaceae</taxon>
        <taxon>Chryseobacterium group</taxon>
        <taxon>Chryseobacterium</taxon>
    </lineage>
</organism>
<keyword evidence="2" id="KW-1185">Reference proteome</keyword>
<dbReference type="EMBL" id="JAOVZV010000039">
    <property type="protein sequence ID" value="MCX8534709.1"/>
    <property type="molecule type" value="Genomic_DNA"/>
</dbReference>
<name>A0ABT3Y9G8_9FLAO</name>
<dbReference type="Proteomes" id="UP001070176">
    <property type="component" value="Unassembled WGS sequence"/>
</dbReference>